<dbReference type="RefSeq" id="WP_189971142.1">
    <property type="nucleotide sequence ID" value="NZ_BMUA01000043.1"/>
</dbReference>
<evidence type="ECO:0008006" key="4">
    <source>
        <dbReference type="Google" id="ProtNLM"/>
    </source>
</evidence>
<evidence type="ECO:0000256" key="1">
    <source>
        <dbReference type="SAM" id="SignalP"/>
    </source>
</evidence>
<comment type="caution">
    <text evidence="2">The sequence shown here is derived from an EMBL/GenBank/DDBJ whole genome shotgun (WGS) entry which is preliminary data.</text>
</comment>
<gene>
    <name evidence="2" type="ORF">Sviol_45320</name>
</gene>
<dbReference type="Proteomes" id="UP001050808">
    <property type="component" value="Unassembled WGS sequence"/>
</dbReference>
<keyword evidence="3" id="KW-1185">Reference proteome</keyword>
<sequence length="124" mass="13431">MSEMRRSHRLAACAAAAVVLAWSAVPAYASGTAVQENRRAENKHYVGAARTVNEVLDCAKAKFPDTYAKLAELAAKLFPGGLDELRNKYGERPLTALLELKALAEEKGIELNPSDFAPLESCIK</sequence>
<accession>A0ABQ3QS87</accession>
<feature type="signal peptide" evidence="1">
    <location>
        <begin position="1"/>
        <end position="29"/>
    </location>
</feature>
<protein>
    <recommendedName>
        <fullName evidence="4">Secreted protein</fullName>
    </recommendedName>
</protein>
<name>A0ABQ3QS87_9ACTN</name>
<evidence type="ECO:0000313" key="3">
    <source>
        <dbReference type="Proteomes" id="UP001050808"/>
    </source>
</evidence>
<evidence type="ECO:0000313" key="2">
    <source>
        <dbReference type="EMBL" id="GHI40124.1"/>
    </source>
</evidence>
<reference evidence="2" key="1">
    <citation type="submission" date="2024-05" db="EMBL/GenBank/DDBJ databases">
        <title>Whole genome shotgun sequence of Streptomyces violascens NBRC 12920.</title>
        <authorList>
            <person name="Komaki H."/>
            <person name="Tamura T."/>
        </authorList>
    </citation>
    <scope>NUCLEOTIDE SEQUENCE</scope>
    <source>
        <strain evidence="2">NBRC 12920</strain>
    </source>
</reference>
<feature type="chain" id="PRO_5047088712" description="Secreted protein" evidence="1">
    <location>
        <begin position="30"/>
        <end position="124"/>
    </location>
</feature>
<dbReference type="EMBL" id="BNDY01000017">
    <property type="protein sequence ID" value="GHI40124.1"/>
    <property type="molecule type" value="Genomic_DNA"/>
</dbReference>
<proteinExistence type="predicted"/>
<organism evidence="2 3">
    <name type="scientific">Streptomyces violascens</name>
    <dbReference type="NCBI Taxonomy" id="67381"/>
    <lineage>
        <taxon>Bacteria</taxon>
        <taxon>Bacillati</taxon>
        <taxon>Actinomycetota</taxon>
        <taxon>Actinomycetes</taxon>
        <taxon>Kitasatosporales</taxon>
        <taxon>Streptomycetaceae</taxon>
        <taxon>Streptomyces</taxon>
    </lineage>
</organism>
<keyword evidence="1" id="KW-0732">Signal</keyword>